<keyword evidence="4" id="KW-1185">Reference proteome</keyword>
<proteinExistence type="predicted"/>
<dbReference type="Pfam" id="PF11976">
    <property type="entry name" value="Rad60-SLD"/>
    <property type="match status" value="1"/>
</dbReference>
<dbReference type="EMBL" id="JAUHHV010000003">
    <property type="protein sequence ID" value="KAK1430941.1"/>
    <property type="molecule type" value="Genomic_DNA"/>
</dbReference>
<dbReference type="Proteomes" id="UP001229421">
    <property type="component" value="Unassembled WGS sequence"/>
</dbReference>
<name>A0AAD8L1C5_TARER</name>
<dbReference type="InterPro" id="IPR022617">
    <property type="entry name" value="Rad60/SUMO-like_dom"/>
</dbReference>
<evidence type="ECO:0000313" key="3">
    <source>
        <dbReference type="EMBL" id="KAK1430941.1"/>
    </source>
</evidence>
<evidence type="ECO:0000259" key="2">
    <source>
        <dbReference type="Pfam" id="PF11976"/>
    </source>
</evidence>
<sequence>MSRANNNQGADITLTVNGQDGIEMIFRVKRSTPLKKLLNTYCFRHFVRPNCVTFTFLGCLFQRDQTPDELEMKEGDCIRAFFHQNEKQKVFFDEQIAKDNVREEEYATFVVNKLQRIIWRIISKLIAENVCLKEELTRLTKVNKVEDKDVALWKIGRFVNKSFRENSGPREELKKEVTRLRDELKEDLKEEIATLLKELAECEDEDEDDDDEDEDDEGFIDDGKFVSELIAWAKKNQDFVRCMLSKL</sequence>
<reference evidence="3" key="1">
    <citation type="journal article" date="2023" name="bioRxiv">
        <title>Improved chromosome-level genome assembly for marigold (Tagetes erecta).</title>
        <authorList>
            <person name="Jiang F."/>
            <person name="Yuan L."/>
            <person name="Wang S."/>
            <person name="Wang H."/>
            <person name="Xu D."/>
            <person name="Wang A."/>
            <person name="Fan W."/>
        </authorList>
    </citation>
    <scope>NUCLEOTIDE SEQUENCE</scope>
    <source>
        <strain evidence="3">WSJ</strain>
        <tissue evidence="3">Leaf</tissue>
    </source>
</reference>
<dbReference type="PANTHER" id="PTHR10562">
    <property type="entry name" value="SMALL UBIQUITIN-RELATED MODIFIER"/>
    <property type="match status" value="1"/>
</dbReference>
<evidence type="ECO:0000256" key="1">
    <source>
        <dbReference type="SAM" id="Coils"/>
    </source>
</evidence>
<feature type="domain" description="Rad60/SUMO-like" evidence="2">
    <location>
        <begin position="12"/>
        <end position="78"/>
    </location>
</feature>
<accession>A0AAD8L1C5</accession>
<evidence type="ECO:0000313" key="4">
    <source>
        <dbReference type="Proteomes" id="UP001229421"/>
    </source>
</evidence>
<feature type="coiled-coil region" evidence="1">
    <location>
        <begin position="170"/>
        <end position="205"/>
    </location>
</feature>
<organism evidence="3 4">
    <name type="scientific">Tagetes erecta</name>
    <name type="common">African marigold</name>
    <dbReference type="NCBI Taxonomy" id="13708"/>
    <lineage>
        <taxon>Eukaryota</taxon>
        <taxon>Viridiplantae</taxon>
        <taxon>Streptophyta</taxon>
        <taxon>Embryophyta</taxon>
        <taxon>Tracheophyta</taxon>
        <taxon>Spermatophyta</taxon>
        <taxon>Magnoliopsida</taxon>
        <taxon>eudicotyledons</taxon>
        <taxon>Gunneridae</taxon>
        <taxon>Pentapetalae</taxon>
        <taxon>asterids</taxon>
        <taxon>campanulids</taxon>
        <taxon>Asterales</taxon>
        <taxon>Asteraceae</taxon>
        <taxon>Asteroideae</taxon>
        <taxon>Heliantheae alliance</taxon>
        <taxon>Tageteae</taxon>
        <taxon>Tagetes</taxon>
    </lineage>
</organism>
<dbReference type="Gene3D" id="3.10.20.90">
    <property type="entry name" value="Phosphatidylinositol 3-kinase Catalytic Subunit, Chain A, domain 1"/>
    <property type="match status" value="1"/>
</dbReference>
<gene>
    <name evidence="3" type="ORF">QVD17_14076</name>
</gene>
<protein>
    <recommendedName>
        <fullName evidence="2">Rad60/SUMO-like domain-containing protein</fullName>
    </recommendedName>
</protein>
<keyword evidence="1" id="KW-0175">Coiled coil</keyword>
<dbReference type="InterPro" id="IPR029071">
    <property type="entry name" value="Ubiquitin-like_domsf"/>
</dbReference>
<dbReference type="AlphaFoldDB" id="A0AAD8L1C5"/>
<comment type="caution">
    <text evidence="3">The sequence shown here is derived from an EMBL/GenBank/DDBJ whole genome shotgun (WGS) entry which is preliminary data.</text>
</comment>
<dbReference type="SUPFAM" id="SSF54236">
    <property type="entry name" value="Ubiquitin-like"/>
    <property type="match status" value="1"/>
</dbReference>